<feature type="domain" description="WSC" evidence="9">
    <location>
        <begin position="35"/>
        <end position="126"/>
    </location>
</feature>
<gene>
    <name evidence="10" type="ORF">DL546_006087</name>
</gene>
<comment type="subcellular location">
    <subcellularLocation>
        <location evidence="1">Membrane</location>
        <topology evidence="1">Single-pass membrane protein</topology>
    </subcellularLocation>
</comment>
<keyword evidence="3 8" id="KW-0732">Signal</keyword>
<feature type="domain" description="WSC" evidence="9">
    <location>
        <begin position="138"/>
        <end position="233"/>
    </location>
</feature>
<evidence type="ECO:0000256" key="8">
    <source>
        <dbReference type="SAM" id="SignalP"/>
    </source>
</evidence>
<keyword evidence="6" id="KW-0325">Glycoprotein</keyword>
<dbReference type="AlphaFoldDB" id="A0A420Y4U1"/>
<evidence type="ECO:0000256" key="3">
    <source>
        <dbReference type="ARBA" id="ARBA00022729"/>
    </source>
</evidence>
<dbReference type="EMBL" id="QVQW01000050">
    <property type="protein sequence ID" value="RKU42888.1"/>
    <property type="molecule type" value="Genomic_DNA"/>
</dbReference>
<dbReference type="PANTHER" id="PTHR24269">
    <property type="entry name" value="KREMEN PROTEIN"/>
    <property type="match status" value="1"/>
</dbReference>
<feature type="region of interest" description="Disordered" evidence="7">
    <location>
        <begin position="273"/>
        <end position="310"/>
    </location>
</feature>
<evidence type="ECO:0000256" key="1">
    <source>
        <dbReference type="ARBA" id="ARBA00004167"/>
    </source>
</evidence>
<feature type="chain" id="PRO_5019233360" description="WSC domain-containing protein" evidence="8">
    <location>
        <begin position="22"/>
        <end position="773"/>
    </location>
</feature>
<evidence type="ECO:0000256" key="5">
    <source>
        <dbReference type="ARBA" id="ARBA00023136"/>
    </source>
</evidence>
<dbReference type="InterPro" id="IPR002889">
    <property type="entry name" value="WSC_carb-bd"/>
</dbReference>
<dbReference type="PANTHER" id="PTHR24269:SF16">
    <property type="entry name" value="PROTEIN SLG1"/>
    <property type="match status" value="1"/>
</dbReference>
<evidence type="ECO:0000256" key="4">
    <source>
        <dbReference type="ARBA" id="ARBA00022989"/>
    </source>
</evidence>
<feature type="signal peptide" evidence="8">
    <location>
        <begin position="1"/>
        <end position="21"/>
    </location>
</feature>
<feature type="region of interest" description="Disordered" evidence="7">
    <location>
        <begin position="373"/>
        <end position="478"/>
    </location>
</feature>
<organism evidence="10 11">
    <name type="scientific">Coniochaeta pulveracea</name>
    <dbReference type="NCBI Taxonomy" id="177199"/>
    <lineage>
        <taxon>Eukaryota</taxon>
        <taxon>Fungi</taxon>
        <taxon>Dikarya</taxon>
        <taxon>Ascomycota</taxon>
        <taxon>Pezizomycotina</taxon>
        <taxon>Sordariomycetes</taxon>
        <taxon>Sordariomycetidae</taxon>
        <taxon>Coniochaetales</taxon>
        <taxon>Coniochaetaceae</taxon>
        <taxon>Coniochaeta</taxon>
    </lineage>
</organism>
<dbReference type="Pfam" id="PF01822">
    <property type="entry name" value="WSC"/>
    <property type="match status" value="2"/>
</dbReference>
<evidence type="ECO:0000256" key="6">
    <source>
        <dbReference type="ARBA" id="ARBA00023180"/>
    </source>
</evidence>
<evidence type="ECO:0000256" key="2">
    <source>
        <dbReference type="ARBA" id="ARBA00022692"/>
    </source>
</evidence>
<sequence>MGAFRSLAVALAASFLPTVLGWNIELPTCSSPVRPFQYVGCFAESDPNTLAFRSSVSQYNMTQESCFAICKGNGFRYAGLEYYGICFCGNAIQGPQVDESQCTFGCSGNKSQTCGGNNRISIYQDTTYPDLDKNDISDYASLGCYYDNSPKGRALSYPQSKYFGSNMTTEVCLGACKAGGYPYAGTQYGSECWCGLVLGYGSYNTPNDCKMSCAGNTNEICGGPARLSLYYASDIQSTEPCGSYNPAQPVASVSTVSTVSAVSSTSSVASATGTTTVSASTSSDATASSTGAATVSSGPVTASSSSVSSSVDAVTTSTDAATTSTDAATISTDASSSSLITASTFIDTSAVSTTDASASSTSLQTDILPVVTSTDSATGTSSSASSTGSSASSASSSSTSSPTSTSTSTSSSSSSSSSSAATTSSTTLLTTTSAAPTSSSTTSTTSTTPSSTSVSSASSTSTSIPATSTAPTTTSKATTSSTSSICYATSTVPSTCEYKCGNWCNNNLPEFNDQTGCGASVANCELQLASCFLNAGWPGAMDCFSYSSWCVSLGSYCSSKSSGLSKGDCYSKHPPVGSPASTTKVAVPCTAAATSTKKTTSTSATANPTKCPIPTVTNICKQPSDRYIGYGPGNPVGGIDLPVVTCNDLKNDWNQNPFKLYTQSDSSRCNSYSRYQVPNACADACQAQYNQCTSVYAQSCRQQSGSSASFWDLFFGQFGRHRRSLSELDRRTSSWSDTYNGAISKCKTQYNDCLSENSYNYAFGKCGAWGSGW</sequence>
<evidence type="ECO:0000313" key="11">
    <source>
        <dbReference type="Proteomes" id="UP000275385"/>
    </source>
</evidence>
<evidence type="ECO:0000259" key="9">
    <source>
        <dbReference type="PROSITE" id="PS51212"/>
    </source>
</evidence>
<keyword evidence="5" id="KW-0472">Membrane</keyword>
<keyword evidence="11" id="KW-1185">Reference proteome</keyword>
<dbReference type="GO" id="GO:0005886">
    <property type="term" value="C:plasma membrane"/>
    <property type="evidence" value="ECO:0007669"/>
    <property type="project" value="TreeGrafter"/>
</dbReference>
<comment type="caution">
    <text evidence="10">The sequence shown here is derived from an EMBL/GenBank/DDBJ whole genome shotgun (WGS) entry which is preliminary data.</text>
</comment>
<evidence type="ECO:0000256" key="7">
    <source>
        <dbReference type="SAM" id="MobiDB-lite"/>
    </source>
</evidence>
<evidence type="ECO:0000313" key="10">
    <source>
        <dbReference type="EMBL" id="RKU42888.1"/>
    </source>
</evidence>
<protein>
    <recommendedName>
        <fullName evidence="9">WSC domain-containing protein</fullName>
    </recommendedName>
</protein>
<dbReference type="InterPro" id="IPR051836">
    <property type="entry name" value="Kremen_rcpt"/>
</dbReference>
<dbReference type="STRING" id="177199.A0A420Y4U1"/>
<dbReference type="OrthoDB" id="2019572at2759"/>
<name>A0A420Y4U1_9PEZI</name>
<keyword evidence="2" id="KW-0812">Transmembrane</keyword>
<reference evidence="10 11" key="1">
    <citation type="submission" date="2018-08" db="EMBL/GenBank/DDBJ databases">
        <title>Draft genome of the lignicolous fungus Coniochaeta pulveracea.</title>
        <authorList>
            <person name="Borstlap C.J."/>
            <person name="De Witt R.N."/>
            <person name="Botha A."/>
            <person name="Volschenk H."/>
        </authorList>
    </citation>
    <scope>NUCLEOTIDE SEQUENCE [LARGE SCALE GENOMIC DNA]</scope>
    <source>
        <strain evidence="10 11">CAB683</strain>
    </source>
</reference>
<dbReference type="Proteomes" id="UP000275385">
    <property type="component" value="Unassembled WGS sequence"/>
</dbReference>
<dbReference type="SMART" id="SM00321">
    <property type="entry name" value="WSC"/>
    <property type="match status" value="2"/>
</dbReference>
<dbReference type="PROSITE" id="PS51212">
    <property type="entry name" value="WSC"/>
    <property type="match status" value="2"/>
</dbReference>
<accession>A0A420Y4U1</accession>
<proteinExistence type="predicted"/>
<keyword evidence="4" id="KW-1133">Transmembrane helix</keyword>